<feature type="non-terminal residue" evidence="1">
    <location>
        <position position="1"/>
    </location>
</feature>
<proteinExistence type="predicted"/>
<sequence>PAELSEIAQELISKKAFPSEGVKQLAFYMSTSDYWGIGIDEADSEEALARNVNMWRISKPGFIRLMKSTPAMEVVKMLPIMVKLKKQIKG</sequence>
<gene>
    <name evidence="1" type="ORF">S03H2_62677</name>
</gene>
<dbReference type="AlphaFoldDB" id="X1JBH5"/>
<name>X1JBH5_9ZZZZ</name>
<dbReference type="EMBL" id="BARU01040554">
    <property type="protein sequence ID" value="GAH78865.1"/>
    <property type="molecule type" value="Genomic_DNA"/>
</dbReference>
<accession>X1JBH5</accession>
<protein>
    <submittedName>
        <fullName evidence="1">Uncharacterized protein</fullName>
    </submittedName>
</protein>
<organism evidence="1">
    <name type="scientific">marine sediment metagenome</name>
    <dbReference type="NCBI Taxonomy" id="412755"/>
    <lineage>
        <taxon>unclassified sequences</taxon>
        <taxon>metagenomes</taxon>
        <taxon>ecological metagenomes</taxon>
    </lineage>
</organism>
<evidence type="ECO:0000313" key="1">
    <source>
        <dbReference type="EMBL" id="GAH78865.1"/>
    </source>
</evidence>
<reference evidence="1" key="1">
    <citation type="journal article" date="2014" name="Front. Microbiol.">
        <title>High frequency of phylogenetically diverse reductive dehalogenase-homologous genes in deep subseafloor sedimentary metagenomes.</title>
        <authorList>
            <person name="Kawai M."/>
            <person name="Futagami T."/>
            <person name="Toyoda A."/>
            <person name="Takaki Y."/>
            <person name="Nishi S."/>
            <person name="Hori S."/>
            <person name="Arai W."/>
            <person name="Tsubouchi T."/>
            <person name="Morono Y."/>
            <person name="Uchiyama I."/>
            <person name="Ito T."/>
            <person name="Fujiyama A."/>
            <person name="Inagaki F."/>
            <person name="Takami H."/>
        </authorList>
    </citation>
    <scope>NUCLEOTIDE SEQUENCE</scope>
    <source>
        <strain evidence="1">Expedition CK06-06</strain>
    </source>
</reference>
<comment type="caution">
    <text evidence="1">The sequence shown here is derived from an EMBL/GenBank/DDBJ whole genome shotgun (WGS) entry which is preliminary data.</text>
</comment>